<evidence type="ECO:0000256" key="1">
    <source>
        <dbReference type="ARBA" id="ARBA00023015"/>
    </source>
</evidence>
<evidence type="ECO:0000256" key="2">
    <source>
        <dbReference type="ARBA" id="ARBA00023125"/>
    </source>
</evidence>
<keyword evidence="1" id="KW-0805">Transcription regulation</keyword>
<gene>
    <name evidence="6" type="ORF">ACFPOC_09600</name>
</gene>
<dbReference type="InterPro" id="IPR036271">
    <property type="entry name" value="Tet_transcr_reg_TetR-rel_C_sf"/>
</dbReference>
<feature type="domain" description="HTH tetR-type" evidence="5">
    <location>
        <begin position="21"/>
        <end position="81"/>
    </location>
</feature>
<evidence type="ECO:0000256" key="4">
    <source>
        <dbReference type="PROSITE-ProRule" id="PRU00335"/>
    </source>
</evidence>
<dbReference type="InterPro" id="IPR039536">
    <property type="entry name" value="TetR_C_Proteobacteria"/>
</dbReference>
<comment type="caution">
    <text evidence="6">The sequence shown here is derived from an EMBL/GenBank/DDBJ whole genome shotgun (WGS) entry which is preliminary data.</text>
</comment>
<keyword evidence="2 4" id="KW-0238">DNA-binding</keyword>
<dbReference type="Pfam" id="PF14246">
    <property type="entry name" value="TetR_C_7"/>
    <property type="match status" value="1"/>
</dbReference>
<proteinExistence type="predicted"/>
<dbReference type="SUPFAM" id="SSF48498">
    <property type="entry name" value="Tetracyclin repressor-like, C-terminal domain"/>
    <property type="match status" value="1"/>
</dbReference>
<evidence type="ECO:0000313" key="6">
    <source>
        <dbReference type="EMBL" id="MFC5566667.1"/>
    </source>
</evidence>
<evidence type="ECO:0000256" key="3">
    <source>
        <dbReference type="ARBA" id="ARBA00023163"/>
    </source>
</evidence>
<dbReference type="PROSITE" id="PS50977">
    <property type="entry name" value="HTH_TETR_2"/>
    <property type="match status" value="1"/>
</dbReference>
<dbReference type="SUPFAM" id="SSF46689">
    <property type="entry name" value="Homeodomain-like"/>
    <property type="match status" value="1"/>
</dbReference>
<dbReference type="Gene3D" id="1.10.357.10">
    <property type="entry name" value="Tetracycline Repressor, domain 2"/>
    <property type="match status" value="1"/>
</dbReference>
<dbReference type="EMBL" id="JBHSNA010000007">
    <property type="protein sequence ID" value="MFC5566667.1"/>
    <property type="molecule type" value="Genomic_DNA"/>
</dbReference>
<dbReference type="PANTHER" id="PTHR30055:SF234">
    <property type="entry name" value="HTH-TYPE TRANSCRIPTIONAL REGULATOR BETI"/>
    <property type="match status" value="1"/>
</dbReference>
<feature type="DNA-binding region" description="H-T-H motif" evidence="4">
    <location>
        <begin position="44"/>
        <end position="63"/>
    </location>
</feature>
<protein>
    <submittedName>
        <fullName evidence="6">TetR/AcrR family transcriptional regulator</fullName>
    </submittedName>
</protein>
<dbReference type="PRINTS" id="PR00455">
    <property type="entry name" value="HTHTETR"/>
</dbReference>
<dbReference type="Pfam" id="PF00440">
    <property type="entry name" value="TetR_N"/>
    <property type="match status" value="1"/>
</dbReference>
<accession>A0ABW0SCY1</accession>
<name>A0ABW0SCY1_9RHOB</name>
<dbReference type="RefSeq" id="WP_209840441.1">
    <property type="nucleotide sequence ID" value="NZ_JAGGJP010000007.1"/>
</dbReference>
<dbReference type="InterPro" id="IPR001647">
    <property type="entry name" value="HTH_TetR"/>
</dbReference>
<organism evidence="6 7">
    <name type="scientific">Rubellimicrobium aerolatum</name>
    <dbReference type="NCBI Taxonomy" id="490979"/>
    <lineage>
        <taxon>Bacteria</taxon>
        <taxon>Pseudomonadati</taxon>
        <taxon>Pseudomonadota</taxon>
        <taxon>Alphaproteobacteria</taxon>
        <taxon>Rhodobacterales</taxon>
        <taxon>Roseobacteraceae</taxon>
        <taxon>Rubellimicrobium</taxon>
    </lineage>
</organism>
<keyword evidence="7" id="KW-1185">Reference proteome</keyword>
<dbReference type="PANTHER" id="PTHR30055">
    <property type="entry name" value="HTH-TYPE TRANSCRIPTIONAL REGULATOR RUTR"/>
    <property type="match status" value="1"/>
</dbReference>
<evidence type="ECO:0000313" key="7">
    <source>
        <dbReference type="Proteomes" id="UP001596056"/>
    </source>
</evidence>
<evidence type="ECO:0000259" key="5">
    <source>
        <dbReference type="PROSITE" id="PS50977"/>
    </source>
</evidence>
<sequence>MAAEEDSERPRRGRPVALGAGERRERILDALAEVFRESGMSGTTMAAVARRAGMSKRTVYEVFDDRAALFAAYLSRLRHEFVQPLDDAARALPLEERLRRLLAPRAYASSFDLPLAVLRAMIAEGPERPDMARTFLAEGPGAIRELIRAELDRAVARGEATIADTGAAAALLADMIRPSPLDVLIDPASLPGDAAIQARFDLAIRVFLRGVADGPAAT</sequence>
<dbReference type="InterPro" id="IPR050109">
    <property type="entry name" value="HTH-type_TetR-like_transc_reg"/>
</dbReference>
<keyword evidence="3" id="KW-0804">Transcription</keyword>
<dbReference type="InterPro" id="IPR009057">
    <property type="entry name" value="Homeodomain-like_sf"/>
</dbReference>
<dbReference type="Proteomes" id="UP001596056">
    <property type="component" value="Unassembled WGS sequence"/>
</dbReference>
<reference evidence="7" key="1">
    <citation type="journal article" date="2019" name="Int. J. Syst. Evol. Microbiol.">
        <title>The Global Catalogue of Microorganisms (GCM) 10K type strain sequencing project: providing services to taxonomists for standard genome sequencing and annotation.</title>
        <authorList>
            <consortium name="The Broad Institute Genomics Platform"/>
            <consortium name="The Broad Institute Genome Sequencing Center for Infectious Disease"/>
            <person name="Wu L."/>
            <person name="Ma J."/>
        </authorList>
    </citation>
    <scope>NUCLEOTIDE SEQUENCE [LARGE SCALE GENOMIC DNA]</scope>
    <source>
        <strain evidence="7">KACC 11588</strain>
    </source>
</reference>